<dbReference type="Proteomes" id="UP000694501">
    <property type="component" value="Unassembled WGS sequence"/>
</dbReference>
<organism evidence="2 3">
    <name type="scientific">Streptomyces tardus</name>
    <dbReference type="NCBI Taxonomy" id="2780544"/>
    <lineage>
        <taxon>Bacteria</taxon>
        <taxon>Bacillati</taxon>
        <taxon>Actinomycetota</taxon>
        <taxon>Actinomycetes</taxon>
        <taxon>Kitasatosporales</taxon>
        <taxon>Streptomycetaceae</taxon>
        <taxon>Streptomyces</taxon>
    </lineage>
</organism>
<feature type="region of interest" description="Disordered" evidence="1">
    <location>
        <begin position="15"/>
        <end position="38"/>
    </location>
</feature>
<dbReference type="RefSeq" id="WP_211043082.1">
    <property type="nucleotide sequence ID" value="NZ_JAELVF020000001.1"/>
</dbReference>
<dbReference type="AlphaFoldDB" id="A0A949N6N0"/>
<sequence>MIFSECPAVARAEAALQDQSRGDAPSMNPSRSIDTTPPPMPLTPYFLASASLVLIATAVGCSFSDTVEDKLGYAPEIRSTYTETAEVDKMSSRILDWTKLTGTTTEGQAAVSPCYESEKDKEEYYVVRHRWSVYDLTEGSYGEGMENLRKELPKNGWKITRDGQVESISRQPQIVAKHTRSNHTIVIEWLWKQKDPDDELIYVTVDSRCMKVPEGEEV</sequence>
<keyword evidence="3" id="KW-1185">Reference proteome</keyword>
<gene>
    <name evidence="2" type="ORF">JGS22_002845</name>
</gene>
<name>A0A949N6N0_9ACTN</name>
<comment type="caution">
    <text evidence="2">The sequence shown here is derived from an EMBL/GenBank/DDBJ whole genome shotgun (WGS) entry which is preliminary data.</text>
</comment>
<proteinExistence type="predicted"/>
<evidence type="ECO:0000313" key="2">
    <source>
        <dbReference type="EMBL" id="MBU7596601.1"/>
    </source>
</evidence>
<accession>A0A949N6N0</accession>
<evidence type="ECO:0000256" key="1">
    <source>
        <dbReference type="SAM" id="MobiDB-lite"/>
    </source>
</evidence>
<evidence type="ECO:0000313" key="3">
    <source>
        <dbReference type="Proteomes" id="UP000694501"/>
    </source>
</evidence>
<protein>
    <submittedName>
        <fullName evidence="2">Uncharacterized protein</fullName>
    </submittedName>
</protein>
<dbReference type="EMBL" id="JAELVF020000001">
    <property type="protein sequence ID" value="MBU7596601.1"/>
    <property type="molecule type" value="Genomic_DNA"/>
</dbReference>
<reference evidence="2" key="1">
    <citation type="submission" date="2021-06" db="EMBL/GenBank/DDBJ databases">
        <title>Sequencing of actinobacteria type strains.</title>
        <authorList>
            <person name="Nguyen G.-S."/>
            <person name="Wentzel A."/>
        </authorList>
    </citation>
    <scope>NUCLEOTIDE SEQUENCE</scope>
    <source>
        <strain evidence="2">P38-E01</strain>
    </source>
</reference>